<evidence type="ECO:0000256" key="1">
    <source>
        <dbReference type="SAM" id="MobiDB-lite"/>
    </source>
</evidence>
<feature type="region of interest" description="Disordered" evidence="1">
    <location>
        <begin position="371"/>
        <end position="394"/>
    </location>
</feature>
<dbReference type="RefSeq" id="WP_264810084.1">
    <property type="nucleotide sequence ID" value="NZ_CP110226.1"/>
</dbReference>
<feature type="region of interest" description="Disordered" evidence="1">
    <location>
        <begin position="270"/>
        <end position="353"/>
    </location>
</feature>
<accession>A0ABY6MIC4</accession>
<dbReference type="InterPro" id="IPR005094">
    <property type="entry name" value="Endonuclease_MobA/VirD2"/>
</dbReference>
<organism evidence="3 4">
    <name type="scientific">Algoriphagus halophytocola</name>
    <dbReference type="NCBI Taxonomy" id="2991499"/>
    <lineage>
        <taxon>Bacteria</taxon>
        <taxon>Pseudomonadati</taxon>
        <taxon>Bacteroidota</taxon>
        <taxon>Cytophagia</taxon>
        <taxon>Cytophagales</taxon>
        <taxon>Cyclobacteriaceae</taxon>
        <taxon>Algoriphagus</taxon>
    </lineage>
</organism>
<dbReference type="EMBL" id="CP110226">
    <property type="protein sequence ID" value="UZD23541.1"/>
    <property type="molecule type" value="Genomic_DNA"/>
</dbReference>
<sequence>MITKVSIGTSFMGALNYNLQKLYSKDESQKAELLATNFASLKQQSIKNELRLLQSLNPRLKRNTFHTSLNFGKDEVISNDKMLTIAEEYIKKMGFDNNAYFIFRHHDTGHPHCHILVLRNRFDGTVVSDSRNYQRSDQIARELEIKYNLEQVKSSQESKVKSPDKDEIEMALRTGKASQRIVLQELVGAALKKSNNIPSFIGHLEKSGVYVLFNQASTGRVSGISYCYGGFVAKGQALGNQFKWGQVSKTLHYEQAKDLQSIDEANHRTRAAYPKGENDYSAGKSTVDRMSNRTAKLPESNLEESKNSSRSNPFESSNHSFETRSTNKETDFGNDREPENLPSSDQGSTNSFFHAPSAIASLGDLLAAASTTGNVNDDSKRKKKKEDKNIGIGR</sequence>
<feature type="compositionally biased region" description="Polar residues" evidence="1">
    <location>
        <begin position="341"/>
        <end position="352"/>
    </location>
</feature>
<reference evidence="3" key="1">
    <citation type="submission" date="2022-10" db="EMBL/GenBank/DDBJ databases">
        <title>Algoriphagus sp. a novel bacteria isolate from halophytes salicornia europaea.</title>
        <authorList>
            <person name="Peng Y."/>
            <person name="Jiang L."/>
            <person name="Lee J."/>
        </authorList>
    </citation>
    <scope>NUCLEOTIDE SEQUENCE</scope>
    <source>
        <strain evidence="3">TR-M5</strain>
    </source>
</reference>
<name>A0ABY6MIC4_9BACT</name>
<feature type="domain" description="MobA/VirD2-like nuclease" evidence="2">
    <location>
        <begin position="17"/>
        <end position="149"/>
    </location>
</feature>
<evidence type="ECO:0000313" key="3">
    <source>
        <dbReference type="EMBL" id="UZD23541.1"/>
    </source>
</evidence>
<evidence type="ECO:0000313" key="4">
    <source>
        <dbReference type="Proteomes" id="UP001163156"/>
    </source>
</evidence>
<feature type="compositionally biased region" description="Basic and acidic residues" evidence="1">
    <location>
        <begin position="321"/>
        <end position="339"/>
    </location>
</feature>
<evidence type="ECO:0000259" key="2">
    <source>
        <dbReference type="Pfam" id="PF03432"/>
    </source>
</evidence>
<dbReference type="Pfam" id="PF03432">
    <property type="entry name" value="Relaxase"/>
    <property type="match status" value="1"/>
</dbReference>
<protein>
    <submittedName>
        <fullName evidence="3">Relaxase/mobilization nuclease domain-containing protein</fullName>
    </submittedName>
</protein>
<dbReference type="Proteomes" id="UP001163156">
    <property type="component" value="Chromosome"/>
</dbReference>
<keyword evidence="4" id="KW-1185">Reference proteome</keyword>
<feature type="compositionally biased region" description="Polar residues" evidence="1">
    <location>
        <begin position="308"/>
        <end position="320"/>
    </location>
</feature>
<proteinExistence type="predicted"/>
<gene>
    <name evidence="3" type="ORF">OM944_03410</name>
</gene>